<dbReference type="SUPFAM" id="SSF51735">
    <property type="entry name" value="NAD(P)-binding Rossmann-fold domains"/>
    <property type="match status" value="1"/>
</dbReference>
<dbReference type="EMBL" id="JACHMB010000001">
    <property type="protein sequence ID" value="MBB5783016.1"/>
    <property type="molecule type" value="Genomic_DNA"/>
</dbReference>
<dbReference type="Proteomes" id="UP000579153">
    <property type="component" value="Unassembled WGS sequence"/>
</dbReference>
<dbReference type="Gene3D" id="3.90.25.10">
    <property type="entry name" value="UDP-galactose 4-epimerase, domain 1"/>
    <property type="match status" value="1"/>
</dbReference>
<proteinExistence type="predicted"/>
<dbReference type="PANTHER" id="PTHR43162">
    <property type="match status" value="1"/>
</dbReference>
<dbReference type="Gene3D" id="3.40.50.720">
    <property type="entry name" value="NAD(P)-binding Rossmann-like Domain"/>
    <property type="match status" value="1"/>
</dbReference>
<dbReference type="InterPro" id="IPR016040">
    <property type="entry name" value="NAD(P)-bd_dom"/>
</dbReference>
<evidence type="ECO:0000313" key="3">
    <source>
        <dbReference type="Proteomes" id="UP000579153"/>
    </source>
</evidence>
<dbReference type="InterPro" id="IPR051604">
    <property type="entry name" value="Ergot_Alk_Oxidoreductase"/>
</dbReference>
<dbReference type="Pfam" id="PF13460">
    <property type="entry name" value="NAD_binding_10"/>
    <property type="match status" value="1"/>
</dbReference>
<protein>
    <submittedName>
        <fullName evidence="2">Uncharacterized protein YbjT (DUF2867 family)</fullName>
    </submittedName>
</protein>
<keyword evidence="3" id="KW-1185">Reference proteome</keyword>
<gene>
    <name evidence="2" type="ORF">HD596_009772</name>
</gene>
<accession>A0A7W9GFZ6</accession>
<dbReference type="RefSeq" id="WP_185076031.1">
    <property type="nucleotide sequence ID" value="NZ_JACHMB010000001.1"/>
</dbReference>
<dbReference type="InterPro" id="IPR036291">
    <property type="entry name" value="NAD(P)-bd_dom_sf"/>
</dbReference>
<evidence type="ECO:0000259" key="1">
    <source>
        <dbReference type="Pfam" id="PF13460"/>
    </source>
</evidence>
<dbReference type="PANTHER" id="PTHR43162:SF1">
    <property type="entry name" value="PRESTALK A DIFFERENTIATION PROTEIN A"/>
    <property type="match status" value="1"/>
</dbReference>
<comment type="caution">
    <text evidence="2">The sequence shown here is derived from an EMBL/GenBank/DDBJ whole genome shotgun (WGS) entry which is preliminary data.</text>
</comment>
<evidence type="ECO:0000313" key="2">
    <source>
        <dbReference type="EMBL" id="MBB5783016.1"/>
    </source>
</evidence>
<reference evidence="2 3" key="1">
    <citation type="submission" date="2020-08" db="EMBL/GenBank/DDBJ databases">
        <title>Sequencing the genomes of 1000 actinobacteria strains.</title>
        <authorList>
            <person name="Klenk H.-P."/>
        </authorList>
    </citation>
    <scope>NUCLEOTIDE SEQUENCE [LARGE SCALE GENOMIC DNA]</scope>
    <source>
        <strain evidence="2 3">DSM 45507</strain>
    </source>
</reference>
<organism evidence="2 3">
    <name type="scientific">Nonomuraea jabiensis</name>
    <dbReference type="NCBI Taxonomy" id="882448"/>
    <lineage>
        <taxon>Bacteria</taxon>
        <taxon>Bacillati</taxon>
        <taxon>Actinomycetota</taxon>
        <taxon>Actinomycetes</taxon>
        <taxon>Streptosporangiales</taxon>
        <taxon>Streptosporangiaceae</taxon>
        <taxon>Nonomuraea</taxon>
    </lineage>
</organism>
<feature type="domain" description="NAD(P)-binding" evidence="1">
    <location>
        <begin position="8"/>
        <end position="192"/>
    </location>
</feature>
<name>A0A7W9GFZ6_9ACTN</name>
<dbReference type="AlphaFoldDB" id="A0A7W9GFZ6"/>
<sequence length="294" mass="31062">MIVVTAPTGKIGRQVLDRLMAAGAPTRVIARDPARLPAAVHAYAEVVVGTHRDLDVVTKAFAGARTVFWLVPSDPRSSSVEAAYVGFSRPACEAIVAQGVERVVGVSALGRGTAVAGNAGYVTASLAMDDLIASTGVNYRALAMPSFMDNLLRQIELIRNRSMFTSPISGDHKAPSCATRDIAAVAAGLLLDDTWSGVEEVPVLGPEDLSFEDMARIMSEVLGRPIRFERLSGEAFRSGLVEGGMSEAMAQGMLDMALAKDAGLDNGAVRTSRASTPTTFRQWCEDVLKPAVLA</sequence>